<accession>A0A428LTS4</accession>
<dbReference type="RefSeq" id="WP_125914387.1">
    <property type="nucleotide sequence ID" value="NZ_JANZKT010000006.1"/>
</dbReference>
<dbReference type="AlphaFoldDB" id="A0A428LTS4"/>
<proteinExistence type="predicted"/>
<organism evidence="2 3">
    <name type="scientific">Enterobacter huaxiensis</name>
    <dbReference type="NCBI Taxonomy" id="2494702"/>
    <lineage>
        <taxon>Bacteria</taxon>
        <taxon>Pseudomonadati</taxon>
        <taxon>Pseudomonadota</taxon>
        <taxon>Gammaproteobacteria</taxon>
        <taxon>Enterobacterales</taxon>
        <taxon>Enterobacteriaceae</taxon>
        <taxon>Enterobacter</taxon>
    </lineage>
</organism>
<dbReference type="Proteomes" id="UP000276389">
    <property type="component" value="Unassembled WGS sequence"/>
</dbReference>
<gene>
    <name evidence="2" type="ORF">EJE24_10040</name>
</gene>
<evidence type="ECO:0000313" key="3">
    <source>
        <dbReference type="Proteomes" id="UP000276389"/>
    </source>
</evidence>
<keyword evidence="1" id="KW-0472">Membrane</keyword>
<name>A0A428LTS4_9ENTR</name>
<dbReference type="EMBL" id="RWHU01000003">
    <property type="protein sequence ID" value="RSK68081.1"/>
    <property type="molecule type" value="Genomic_DNA"/>
</dbReference>
<protein>
    <submittedName>
        <fullName evidence="2">Uncharacterized protein</fullName>
    </submittedName>
</protein>
<keyword evidence="1" id="KW-0812">Transmembrane</keyword>
<evidence type="ECO:0000313" key="2">
    <source>
        <dbReference type="EMBL" id="RSK68081.1"/>
    </source>
</evidence>
<keyword evidence="1" id="KW-1133">Transmembrane helix</keyword>
<sequence>MTRKKMGLIVAFNLMLIVLAVLWYRYTPPLSVTCEGNLNFADRREANSFNFEGEIVMRFHPDGSGDFTLNGSVLNARQSWDVSRQETFRWRHVNDTLYEITITRIERFSHDALPKGVFEKYVAGLTLGKKRLLTLERTPEEALAIGNSFSPLLICSE</sequence>
<feature type="transmembrane region" description="Helical" evidence="1">
    <location>
        <begin position="7"/>
        <end position="26"/>
    </location>
</feature>
<evidence type="ECO:0000256" key="1">
    <source>
        <dbReference type="SAM" id="Phobius"/>
    </source>
</evidence>
<comment type="caution">
    <text evidence="2">The sequence shown here is derived from an EMBL/GenBank/DDBJ whole genome shotgun (WGS) entry which is preliminary data.</text>
</comment>
<reference evidence="2 3" key="1">
    <citation type="submission" date="2018-12" db="EMBL/GenBank/DDBJ databases">
        <title>The Genome Submission of two Enterobacter spp. strains.</title>
        <authorList>
            <person name="Wu W."/>
            <person name="Wei L."/>
            <person name="Feng Y."/>
            <person name="Zong Z."/>
        </authorList>
    </citation>
    <scope>NUCLEOTIDE SEQUENCE [LARGE SCALE GENOMIC DNA]</scope>
    <source>
        <strain evidence="2 3">WCHEHu045002</strain>
    </source>
</reference>